<protein>
    <submittedName>
        <fullName evidence="1">Uncharacterized protein</fullName>
    </submittedName>
</protein>
<proteinExistence type="predicted"/>
<sequence>MDGSSPPSFTSPSAETSYSPDDQYYAAAGTGPQSFSAMNTGRPVSVSQNQPHPSAIDGDTNMKRLPTFKDVAPDIGKSYKGPTVDAGLTNRGPGAVIQDGEKPLTFGDLAAAHKNTSGTVGQSPYEEVKIPTNGDMRPNNRSSGYQEGGYQYTSGPKSYNGDNFGRFPW</sequence>
<evidence type="ECO:0000313" key="2">
    <source>
        <dbReference type="Proteomes" id="UP001055811"/>
    </source>
</evidence>
<name>A0ACB9BMD8_CICIN</name>
<reference evidence="1 2" key="2">
    <citation type="journal article" date="2022" name="Mol. Ecol. Resour.">
        <title>The genomes of chicory, endive, great burdock and yacon provide insights into Asteraceae paleo-polyploidization history and plant inulin production.</title>
        <authorList>
            <person name="Fan W."/>
            <person name="Wang S."/>
            <person name="Wang H."/>
            <person name="Wang A."/>
            <person name="Jiang F."/>
            <person name="Liu H."/>
            <person name="Zhao H."/>
            <person name="Xu D."/>
            <person name="Zhang Y."/>
        </authorList>
    </citation>
    <scope>NUCLEOTIDE SEQUENCE [LARGE SCALE GENOMIC DNA]</scope>
    <source>
        <strain evidence="2">cv. Punajuju</strain>
        <tissue evidence="1">Leaves</tissue>
    </source>
</reference>
<evidence type="ECO:0000313" key="1">
    <source>
        <dbReference type="EMBL" id="KAI3723197.1"/>
    </source>
</evidence>
<keyword evidence="2" id="KW-1185">Reference proteome</keyword>
<comment type="caution">
    <text evidence="1">The sequence shown here is derived from an EMBL/GenBank/DDBJ whole genome shotgun (WGS) entry which is preliminary data.</text>
</comment>
<gene>
    <name evidence="1" type="ORF">L2E82_34619</name>
</gene>
<organism evidence="1 2">
    <name type="scientific">Cichorium intybus</name>
    <name type="common">Chicory</name>
    <dbReference type="NCBI Taxonomy" id="13427"/>
    <lineage>
        <taxon>Eukaryota</taxon>
        <taxon>Viridiplantae</taxon>
        <taxon>Streptophyta</taxon>
        <taxon>Embryophyta</taxon>
        <taxon>Tracheophyta</taxon>
        <taxon>Spermatophyta</taxon>
        <taxon>Magnoliopsida</taxon>
        <taxon>eudicotyledons</taxon>
        <taxon>Gunneridae</taxon>
        <taxon>Pentapetalae</taxon>
        <taxon>asterids</taxon>
        <taxon>campanulids</taxon>
        <taxon>Asterales</taxon>
        <taxon>Asteraceae</taxon>
        <taxon>Cichorioideae</taxon>
        <taxon>Cichorieae</taxon>
        <taxon>Cichoriinae</taxon>
        <taxon>Cichorium</taxon>
    </lineage>
</organism>
<dbReference type="Proteomes" id="UP001055811">
    <property type="component" value="Linkage Group LG06"/>
</dbReference>
<dbReference type="EMBL" id="CM042014">
    <property type="protein sequence ID" value="KAI3723197.1"/>
    <property type="molecule type" value="Genomic_DNA"/>
</dbReference>
<reference evidence="2" key="1">
    <citation type="journal article" date="2022" name="Mol. Ecol. Resour.">
        <title>The genomes of chicory, endive, great burdock and yacon provide insights into Asteraceae palaeo-polyploidization history and plant inulin production.</title>
        <authorList>
            <person name="Fan W."/>
            <person name="Wang S."/>
            <person name="Wang H."/>
            <person name="Wang A."/>
            <person name="Jiang F."/>
            <person name="Liu H."/>
            <person name="Zhao H."/>
            <person name="Xu D."/>
            <person name="Zhang Y."/>
        </authorList>
    </citation>
    <scope>NUCLEOTIDE SEQUENCE [LARGE SCALE GENOMIC DNA]</scope>
    <source>
        <strain evidence="2">cv. Punajuju</strain>
    </source>
</reference>
<accession>A0ACB9BMD8</accession>